<reference evidence="2" key="1">
    <citation type="submission" date="2019-12" db="EMBL/GenBank/DDBJ databases">
        <title>Clostridiaceae gen. nov. sp. nov., isolated from sediment in Xinjiang, China.</title>
        <authorList>
            <person name="Zhang R."/>
        </authorList>
    </citation>
    <scope>NUCLEOTIDE SEQUENCE</scope>
    <source>
        <strain evidence="2">D2Q-11</strain>
    </source>
</reference>
<accession>A0A942UXZ2</accession>
<evidence type="ECO:0000256" key="1">
    <source>
        <dbReference type="SAM" id="Phobius"/>
    </source>
</evidence>
<keyword evidence="1" id="KW-0472">Membrane</keyword>
<dbReference type="RefSeq" id="WP_203366304.1">
    <property type="nucleotide sequence ID" value="NZ_WSFT01000031.1"/>
</dbReference>
<keyword evidence="3" id="KW-1185">Reference proteome</keyword>
<proteinExistence type="predicted"/>
<keyword evidence="1" id="KW-0812">Transmembrane</keyword>
<dbReference type="Proteomes" id="UP000724672">
    <property type="component" value="Unassembled WGS sequence"/>
</dbReference>
<feature type="transmembrane region" description="Helical" evidence="1">
    <location>
        <begin position="61"/>
        <end position="82"/>
    </location>
</feature>
<dbReference type="EMBL" id="WSFT01000031">
    <property type="protein sequence ID" value="MBS4538381.1"/>
    <property type="molecule type" value="Genomic_DNA"/>
</dbReference>
<evidence type="ECO:0008006" key="4">
    <source>
        <dbReference type="Google" id="ProtNLM"/>
    </source>
</evidence>
<sequence length="83" mass="9300">MNIITISKVSLIILIMLTVVLFISINKGIEIYKIPLTNILMTIMFIIGAIGLLNTNENNKIGAKILFIVASFNIVFIIFIYII</sequence>
<name>A0A942UXZ2_9FIRM</name>
<gene>
    <name evidence="2" type="ORF">GOQ27_07885</name>
</gene>
<evidence type="ECO:0000313" key="2">
    <source>
        <dbReference type="EMBL" id="MBS4538381.1"/>
    </source>
</evidence>
<comment type="caution">
    <text evidence="2">The sequence shown here is derived from an EMBL/GenBank/DDBJ whole genome shotgun (WGS) entry which is preliminary data.</text>
</comment>
<dbReference type="AlphaFoldDB" id="A0A942UXZ2"/>
<feature type="transmembrane region" description="Helical" evidence="1">
    <location>
        <begin position="6"/>
        <end position="24"/>
    </location>
</feature>
<evidence type="ECO:0000313" key="3">
    <source>
        <dbReference type="Proteomes" id="UP000724672"/>
    </source>
</evidence>
<feature type="transmembrane region" description="Helical" evidence="1">
    <location>
        <begin position="36"/>
        <end position="55"/>
    </location>
</feature>
<organism evidence="2 3">
    <name type="scientific">Anaeromonas frigoriresistens</name>
    <dbReference type="NCBI Taxonomy" id="2683708"/>
    <lineage>
        <taxon>Bacteria</taxon>
        <taxon>Bacillati</taxon>
        <taxon>Bacillota</taxon>
        <taxon>Tissierellia</taxon>
        <taxon>Tissierellales</taxon>
        <taxon>Thermohalobacteraceae</taxon>
        <taxon>Anaeromonas</taxon>
    </lineage>
</organism>
<keyword evidence="1" id="KW-1133">Transmembrane helix</keyword>
<protein>
    <recommendedName>
        <fullName evidence="4">DUF3953 domain-containing protein</fullName>
    </recommendedName>
</protein>